<dbReference type="InterPro" id="IPR038396">
    <property type="entry name" value="SpoIIAA-like_sf"/>
</dbReference>
<dbReference type="Proteomes" id="UP000831782">
    <property type="component" value="Chromosome"/>
</dbReference>
<dbReference type="RefSeq" id="WP_244723327.1">
    <property type="nucleotide sequence ID" value="NZ_CP095072.1"/>
</dbReference>
<keyword evidence="2" id="KW-1185">Reference proteome</keyword>
<reference evidence="1 2" key="1">
    <citation type="submission" date="2022-04" db="EMBL/GenBank/DDBJ databases">
        <title>Gracilibacillus sp. isolated from saltern.</title>
        <authorList>
            <person name="Won M."/>
            <person name="Lee C.-M."/>
            <person name="Woen H.-Y."/>
            <person name="Kwon S.-W."/>
        </authorList>
    </citation>
    <scope>NUCLEOTIDE SEQUENCE [LARGE SCALE GENOMIC DNA]</scope>
    <source>
        <strain evidence="1 2">SSWR10-1</strain>
    </source>
</reference>
<dbReference type="Pfam" id="PF11964">
    <property type="entry name" value="SpoIIAA-like"/>
    <property type="match status" value="1"/>
</dbReference>
<protein>
    <submittedName>
        <fullName evidence="1">STAS/SEC14 domain-containing protein</fullName>
    </submittedName>
</protein>
<accession>A0ABY4F6L8</accession>
<dbReference type="EMBL" id="CP095072">
    <property type="protein sequence ID" value="UOQ50096.1"/>
    <property type="molecule type" value="Genomic_DNA"/>
</dbReference>
<organism evidence="1 2">
    <name type="scientific">Gracilibacillus caseinilyticus</name>
    <dbReference type="NCBI Taxonomy" id="2932256"/>
    <lineage>
        <taxon>Bacteria</taxon>
        <taxon>Bacillati</taxon>
        <taxon>Bacillota</taxon>
        <taxon>Bacilli</taxon>
        <taxon>Bacillales</taxon>
        <taxon>Bacillaceae</taxon>
        <taxon>Gracilibacillus</taxon>
    </lineage>
</organism>
<evidence type="ECO:0000313" key="2">
    <source>
        <dbReference type="Proteomes" id="UP000831782"/>
    </source>
</evidence>
<dbReference type="SUPFAM" id="SSF52091">
    <property type="entry name" value="SpoIIaa-like"/>
    <property type="match status" value="1"/>
</dbReference>
<name>A0ABY4F6L8_9BACI</name>
<dbReference type="Gene3D" id="3.40.50.10600">
    <property type="entry name" value="SpoIIaa-like domains"/>
    <property type="match status" value="1"/>
</dbReference>
<proteinExistence type="predicted"/>
<dbReference type="InterPro" id="IPR036513">
    <property type="entry name" value="STAS_dom_sf"/>
</dbReference>
<gene>
    <name evidence="1" type="ORF">MUN88_08570</name>
</gene>
<sequence>MIEIANIENSSIVEISASGKLKKEDIQQVDDFFDNKVSDLEKVNVLLLLENWEGLTFKALIEDFKMIKHWKSFHKTAFVADSKYLKEDSKLESLFPSTKIEYFNLDQKEMAKMWLEEWACQEKCVSHSKYFNTRSLRWS</sequence>
<evidence type="ECO:0000313" key="1">
    <source>
        <dbReference type="EMBL" id="UOQ50096.1"/>
    </source>
</evidence>
<dbReference type="InterPro" id="IPR021866">
    <property type="entry name" value="SpoIIAA-like"/>
</dbReference>